<dbReference type="Proteomes" id="UP000008177">
    <property type="component" value="Unplaced contigs"/>
</dbReference>
<evidence type="ECO:0000313" key="2">
    <source>
        <dbReference type="Proteomes" id="UP000008177"/>
    </source>
</evidence>
<name>G2XPU1_BOTF4</name>
<sequence length="89" mass="9664">MFTDTLPTISGIRFIALALRQMAEQKRSLLYAQVTKTSPSTTGALSSWTLYLSAHADPTRPLNITHSVGTRLLALMTGPSAPPRSKLHT</sequence>
<dbReference type="HOGENOM" id="CLU_2454450_0_0_1"/>
<reference evidence="2" key="1">
    <citation type="journal article" date="2011" name="PLoS Genet.">
        <title>Genomic analysis of the necrotrophic fungal pathogens Sclerotinia sclerotiorum and Botrytis cinerea.</title>
        <authorList>
            <person name="Amselem J."/>
            <person name="Cuomo C.A."/>
            <person name="van Kan J.A."/>
            <person name="Viaud M."/>
            <person name="Benito E.P."/>
            <person name="Couloux A."/>
            <person name="Coutinho P.M."/>
            <person name="de Vries R.P."/>
            <person name="Dyer P.S."/>
            <person name="Fillinger S."/>
            <person name="Fournier E."/>
            <person name="Gout L."/>
            <person name="Hahn M."/>
            <person name="Kohn L."/>
            <person name="Lapalu N."/>
            <person name="Plummer K.M."/>
            <person name="Pradier J.M."/>
            <person name="Quevillon E."/>
            <person name="Sharon A."/>
            <person name="Simon A."/>
            <person name="ten Have A."/>
            <person name="Tudzynski B."/>
            <person name="Tudzynski P."/>
            <person name="Wincker P."/>
            <person name="Andrew M."/>
            <person name="Anthouard V."/>
            <person name="Beever R.E."/>
            <person name="Beffa R."/>
            <person name="Benoit I."/>
            <person name="Bouzid O."/>
            <person name="Brault B."/>
            <person name="Chen Z."/>
            <person name="Choquer M."/>
            <person name="Collemare J."/>
            <person name="Cotton P."/>
            <person name="Danchin E.G."/>
            <person name="Da Silva C."/>
            <person name="Gautier A."/>
            <person name="Giraud C."/>
            <person name="Giraud T."/>
            <person name="Gonzalez C."/>
            <person name="Grossetete S."/>
            <person name="Guldener U."/>
            <person name="Henrissat B."/>
            <person name="Howlett B.J."/>
            <person name="Kodira C."/>
            <person name="Kretschmer M."/>
            <person name="Lappartient A."/>
            <person name="Leroch M."/>
            <person name="Levis C."/>
            <person name="Mauceli E."/>
            <person name="Neuveglise C."/>
            <person name="Oeser B."/>
            <person name="Pearson M."/>
            <person name="Poulain J."/>
            <person name="Poussereau N."/>
            <person name="Quesneville H."/>
            <person name="Rascle C."/>
            <person name="Schumacher J."/>
            <person name="Segurens B."/>
            <person name="Sexton A."/>
            <person name="Silva E."/>
            <person name="Sirven C."/>
            <person name="Soanes D.M."/>
            <person name="Talbot N.J."/>
            <person name="Templeton M."/>
            <person name="Yandava C."/>
            <person name="Yarden O."/>
            <person name="Zeng Q."/>
            <person name="Rollins J.A."/>
            <person name="Lebrun M.H."/>
            <person name="Dickman M."/>
        </authorList>
    </citation>
    <scope>NUCLEOTIDE SEQUENCE [LARGE SCALE GENOMIC DNA]</scope>
    <source>
        <strain evidence="2">T4</strain>
    </source>
</reference>
<accession>G2XPU1</accession>
<proteinExistence type="predicted"/>
<organism evidence="1 2">
    <name type="scientific">Botryotinia fuckeliana (strain T4)</name>
    <name type="common">Noble rot fungus</name>
    <name type="synonym">Botrytis cinerea</name>
    <dbReference type="NCBI Taxonomy" id="999810"/>
    <lineage>
        <taxon>Eukaryota</taxon>
        <taxon>Fungi</taxon>
        <taxon>Dikarya</taxon>
        <taxon>Ascomycota</taxon>
        <taxon>Pezizomycotina</taxon>
        <taxon>Leotiomycetes</taxon>
        <taxon>Helotiales</taxon>
        <taxon>Sclerotiniaceae</taxon>
        <taxon>Botrytis</taxon>
    </lineage>
</organism>
<dbReference type="AlphaFoldDB" id="G2XPU1"/>
<protein>
    <submittedName>
        <fullName evidence="1">Uncharacterized protein</fullName>
    </submittedName>
</protein>
<evidence type="ECO:0000313" key="1">
    <source>
        <dbReference type="EMBL" id="CCD42829.1"/>
    </source>
</evidence>
<dbReference type="InParanoid" id="G2XPU1"/>
<dbReference type="EMBL" id="FQ790250">
    <property type="protein sequence ID" value="CCD42829.1"/>
    <property type="molecule type" value="Genomic_DNA"/>
</dbReference>
<gene>
    <name evidence="1" type="ORF">BofuT4_uP071250.1</name>
</gene>